<feature type="binding site" evidence="7">
    <location>
        <position position="45"/>
    </location>
    <ligand>
        <name>ATP</name>
        <dbReference type="ChEBI" id="CHEBI:30616"/>
    </ligand>
</feature>
<dbReference type="CDD" id="cd14014">
    <property type="entry name" value="STKc_PknB_like"/>
    <property type="match status" value="1"/>
</dbReference>
<dbReference type="InterPro" id="IPR008271">
    <property type="entry name" value="Ser/Thr_kinase_AS"/>
</dbReference>
<name>A0ABN1PS25_9ACTN</name>
<protein>
    <recommendedName>
        <fullName evidence="1">non-specific serine/threonine protein kinase</fullName>
        <ecNumber evidence="1">2.7.11.1</ecNumber>
    </recommendedName>
</protein>
<keyword evidence="6 7" id="KW-0067">ATP-binding</keyword>
<dbReference type="SUPFAM" id="SSF56112">
    <property type="entry name" value="Protein kinase-like (PK-like)"/>
    <property type="match status" value="1"/>
</dbReference>
<dbReference type="InterPro" id="IPR000719">
    <property type="entry name" value="Prot_kinase_dom"/>
</dbReference>
<feature type="compositionally biased region" description="Polar residues" evidence="8">
    <location>
        <begin position="427"/>
        <end position="438"/>
    </location>
</feature>
<evidence type="ECO:0000256" key="5">
    <source>
        <dbReference type="ARBA" id="ARBA00022777"/>
    </source>
</evidence>
<dbReference type="Pfam" id="PF00069">
    <property type="entry name" value="Pkinase"/>
    <property type="match status" value="1"/>
</dbReference>
<dbReference type="PANTHER" id="PTHR43289:SF6">
    <property type="entry name" value="SERINE_THREONINE-PROTEIN KINASE NEKL-3"/>
    <property type="match status" value="1"/>
</dbReference>
<dbReference type="Gene3D" id="3.30.200.20">
    <property type="entry name" value="Phosphorylase Kinase, domain 1"/>
    <property type="match status" value="1"/>
</dbReference>
<dbReference type="Gene3D" id="1.10.510.10">
    <property type="entry name" value="Transferase(Phosphotransferase) domain 1"/>
    <property type="match status" value="1"/>
</dbReference>
<dbReference type="EMBL" id="BAAAHQ010000017">
    <property type="protein sequence ID" value="GAA0931897.1"/>
    <property type="molecule type" value="Genomic_DNA"/>
</dbReference>
<evidence type="ECO:0000313" key="10">
    <source>
        <dbReference type="EMBL" id="GAA0931897.1"/>
    </source>
</evidence>
<feature type="domain" description="Protein kinase" evidence="9">
    <location>
        <begin position="16"/>
        <end position="271"/>
    </location>
</feature>
<keyword evidence="2" id="KW-0723">Serine/threonine-protein kinase</keyword>
<feature type="region of interest" description="Disordered" evidence="8">
    <location>
        <begin position="422"/>
        <end position="446"/>
    </location>
</feature>
<feature type="compositionally biased region" description="Basic residues" evidence="8">
    <location>
        <begin position="290"/>
        <end position="299"/>
    </location>
</feature>
<proteinExistence type="predicted"/>
<reference evidence="10 11" key="1">
    <citation type="journal article" date="2019" name="Int. J. Syst. Evol. Microbiol.">
        <title>The Global Catalogue of Microorganisms (GCM) 10K type strain sequencing project: providing services to taxonomists for standard genome sequencing and annotation.</title>
        <authorList>
            <consortium name="The Broad Institute Genomics Platform"/>
            <consortium name="The Broad Institute Genome Sequencing Center for Infectious Disease"/>
            <person name="Wu L."/>
            <person name="Ma J."/>
        </authorList>
    </citation>
    <scope>NUCLEOTIDE SEQUENCE [LARGE SCALE GENOMIC DNA]</scope>
    <source>
        <strain evidence="10 11">JCM 11136</strain>
    </source>
</reference>
<evidence type="ECO:0000256" key="6">
    <source>
        <dbReference type="ARBA" id="ARBA00022840"/>
    </source>
</evidence>
<evidence type="ECO:0000313" key="11">
    <source>
        <dbReference type="Proteomes" id="UP001501578"/>
    </source>
</evidence>
<evidence type="ECO:0000256" key="2">
    <source>
        <dbReference type="ARBA" id="ARBA00022527"/>
    </source>
</evidence>
<feature type="compositionally biased region" description="Low complexity" evidence="8">
    <location>
        <begin position="273"/>
        <end position="289"/>
    </location>
</feature>
<dbReference type="Proteomes" id="UP001501578">
    <property type="component" value="Unassembled WGS sequence"/>
</dbReference>
<evidence type="ECO:0000259" key="9">
    <source>
        <dbReference type="PROSITE" id="PS50011"/>
    </source>
</evidence>
<keyword evidence="4 7" id="KW-0547">Nucleotide-binding</keyword>
<sequence length="593" mass="62484">MLSAVTSERVVVDGRFELLERLGSGGMGTVWRAYDLALHREVALKEVRPSHSPDPDRAAMLRERVLVEARALARLHHPNVVTVHHIVDDARGEHPWIVMELVRGPSLHGRLADGPLSPAEAAGIGRGVLAALAAAHAAGICHRDVKPANVLLRDDGRPVLTDFGIAALFDTAGLTATGELVGSPEYIAPERLRGHEGDPASDLWSLGMMLYVAVEGTHPMRRDTPLATLAAVLDGRVPPPVRAGPLTPVLGALLVSDPSARPPIPHLDAMLAQAAVSQSPSPSGAGPQHGRPHAGHRPGPHSGPQPGSLAGPGRHPGPQIGSHAGRHPGPPSGPGAPGGPQGPLPGAQGYGGPPYQTGPVGRASTTDPGSSARRRSGRGRVAGGAIAVTVALGAAGGVLLTLRPWEGRAQVDTPRASILRTMPKLVTPSQPEDLSSRQQKTDPPAKVDLLTPEGARQSIAALQKAAKTKKFVQLVIYGEYAIAEVRLRDDPKAYDRFTYRDGVVTKTIGGPVIGKGADSDPTRFNWDALPRLLADARKTLKVRKPTSYYVIAESASMFNFNQPLMRVYISNAYSGGGYLSADRSGRILKRYPS</sequence>
<dbReference type="PROSITE" id="PS00107">
    <property type="entry name" value="PROTEIN_KINASE_ATP"/>
    <property type="match status" value="1"/>
</dbReference>
<feature type="region of interest" description="Disordered" evidence="8">
    <location>
        <begin position="273"/>
        <end position="379"/>
    </location>
</feature>
<comment type="caution">
    <text evidence="10">The sequence shown here is derived from an EMBL/GenBank/DDBJ whole genome shotgun (WGS) entry which is preliminary data.</text>
</comment>
<dbReference type="PANTHER" id="PTHR43289">
    <property type="entry name" value="MITOGEN-ACTIVATED PROTEIN KINASE KINASE KINASE 20-RELATED"/>
    <property type="match status" value="1"/>
</dbReference>
<keyword evidence="3" id="KW-0808">Transferase</keyword>
<dbReference type="SMART" id="SM00220">
    <property type="entry name" value="S_TKc"/>
    <property type="match status" value="1"/>
</dbReference>
<accession>A0ABN1PS25</accession>
<organism evidence="10 11">
    <name type="scientific">Nonomuraea longicatena</name>
    <dbReference type="NCBI Taxonomy" id="83682"/>
    <lineage>
        <taxon>Bacteria</taxon>
        <taxon>Bacillati</taxon>
        <taxon>Actinomycetota</taxon>
        <taxon>Actinomycetes</taxon>
        <taxon>Streptosporangiales</taxon>
        <taxon>Streptosporangiaceae</taxon>
        <taxon>Nonomuraea</taxon>
    </lineage>
</organism>
<dbReference type="PROSITE" id="PS00108">
    <property type="entry name" value="PROTEIN_KINASE_ST"/>
    <property type="match status" value="1"/>
</dbReference>
<evidence type="ECO:0000256" key="1">
    <source>
        <dbReference type="ARBA" id="ARBA00012513"/>
    </source>
</evidence>
<dbReference type="InterPro" id="IPR011009">
    <property type="entry name" value="Kinase-like_dom_sf"/>
</dbReference>
<gene>
    <name evidence="10" type="ORF">GCM10009560_37200</name>
</gene>
<dbReference type="EC" id="2.7.11.1" evidence="1"/>
<evidence type="ECO:0000256" key="8">
    <source>
        <dbReference type="SAM" id="MobiDB-lite"/>
    </source>
</evidence>
<evidence type="ECO:0000256" key="3">
    <source>
        <dbReference type="ARBA" id="ARBA00022679"/>
    </source>
</evidence>
<dbReference type="PROSITE" id="PS50011">
    <property type="entry name" value="PROTEIN_KINASE_DOM"/>
    <property type="match status" value="1"/>
</dbReference>
<keyword evidence="11" id="KW-1185">Reference proteome</keyword>
<evidence type="ECO:0000256" key="7">
    <source>
        <dbReference type="PROSITE-ProRule" id="PRU10141"/>
    </source>
</evidence>
<dbReference type="InterPro" id="IPR017441">
    <property type="entry name" value="Protein_kinase_ATP_BS"/>
</dbReference>
<evidence type="ECO:0000256" key="4">
    <source>
        <dbReference type="ARBA" id="ARBA00022741"/>
    </source>
</evidence>
<keyword evidence="5" id="KW-0418">Kinase</keyword>